<dbReference type="Gene3D" id="1.10.10.60">
    <property type="entry name" value="Homeodomain-like"/>
    <property type="match status" value="1"/>
</dbReference>
<protein>
    <submittedName>
        <fullName evidence="8">Sigma-54-dependent Fis family transcriptional regulator</fullName>
    </submittedName>
</protein>
<dbReference type="InterPro" id="IPR002078">
    <property type="entry name" value="Sigma_54_int"/>
</dbReference>
<evidence type="ECO:0000256" key="1">
    <source>
        <dbReference type="ARBA" id="ARBA00022741"/>
    </source>
</evidence>
<organism evidence="8 9">
    <name type="scientific">Azospira restricta</name>
    <dbReference type="NCBI Taxonomy" id="404405"/>
    <lineage>
        <taxon>Bacteria</taxon>
        <taxon>Pseudomonadati</taxon>
        <taxon>Pseudomonadota</taxon>
        <taxon>Betaproteobacteria</taxon>
        <taxon>Rhodocyclales</taxon>
        <taxon>Rhodocyclaceae</taxon>
        <taxon>Azospira</taxon>
    </lineage>
</organism>
<dbReference type="InterPro" id="IPR003593">
    <property type="entry name" value="AAA+_ATPase"/>
</dbReference>
<dbReference type="SUPFAM" id="SSF52540">
    <property type="entry name" value="P-loop containing nucleoside triphosphate hydrolases"/>
    <property type="match status" value="1"/>
</dbReference>
<evidence type="ECO:0000256" key="3">
    <source>
        <dbReference type="ARBA" id="ARBA00023015"/>
    </source>
</evidence>
<sequence length="459" mass="50575">MHVLVIDDEAAIRQILAATVSRAGHSVDTAENVKEASSKLVRGDVDVALCDIKMPDGNGVDLVRSFKGSGIDTHFIMVTAFASMETAVEALRAGATDYIVKPVRNEELLHRLAQIDSMRGLKAENQALRQMVAGERGVFHFTAPSMTAMERLVSKVAVTDSTVLITGESGTGKGVTARSIHEMSARSEFPFIPVNCGAIPENLLESEFFGHTKGAFTGADRARKGLFSQADRGTLFLDEIGELPLHMQTKLLHVIEDKEVRPLGGEQARRVDTRIVAATNRNLADMVKEGTFREDLFFRLSMFHIHIPPLRERREDISRLIRYVLQNLAGNASKKVLELDPMAEELLADYAWPGNVRELENVINRAYILADGGRITLSDLPPDIARNTVSSKPVSGMDVAVSGGLREQLRRLEADIIFRALKDCGGDRKVAAQRLEIGLSSLYRKLEEFEALGMMRLEA</sequence>
<dbReference type="RefSeq" id="WP_203385966.1">
    <property type="nucleotide sequence ID" value="NZ_CP064781.1"/>
</dbReference>
<evidence type="ECO:0000313" key="8">
    <source>
        <dbReference type="EMBL" id="QRJ62435.1"/>
    </source>
</evidence>
<proteinExistence type="predicted"/>
<dbReference type="InterPro" id="IPR058031">
    <property type="entry name" value="AAA_lid_NorR"/>
</dbReference>
<keyword evidence="2" id="KW-0067">ATP-binding</keyword>
<dbReference type="SMART" id="SM00448">
    <property type="entry name" value="REC"/>
    <property type="match status" value="1"/>
</dbReference>
<dbReference type="Pfam" id="PF25601">
    <property type="entry name" value="AAA_lid_14"/>
    <property type="match status" value="1"/>
</dbReference>
<feature type="modified residue" description="4-aspartylphosphate" evidence="5">
    <location>
        <position position="51"/>
    </location>
</feature>
<dbReference type="SMART" id="SM00382">
    <property type="entry name" value="AAA"/>
    <property type="match status" value="1"/>
</dbReference>
<dbReference type="Pfam" id="PF02954">
    <property type="entry name" value="HTH_8"/>
    <property type="match status" value="1"/>
</dbReference>
<feature type="domain" description="Sigma-54 factor interaction" evidence="6">
    <location>
        <begin position="139"/>
        <end position="368"/>
    </location>
</feature>
<keyword evidence="1" id="KW-0547">Nucleotide-binding</keyword>
<keyword evidence="5" id="KW-0597">Phosphoprotein</keyword>
<dbReference type="CDD" id="cd00156">
    <property type="entry name" value="REC"/>
    <property type="match status" value="1"/>
</dbReference>
<feature type="domain" description="Response regulatory" evidence="7">
    <location>
        <begin position="2"/>
        <end position="116"/>
    </location>
</feature>
<dbReference type="CDD" id="cd00009">
    <property type="entry name" value="AAA"/>
    <property type="match status" value="1"/>
</dbReference>
<dbReference type="Proteomes" id="UP000663444">
    <property type="component" value="Chromosome"/>
</dbReference>
<gene>
    <name evidence="8" type="ORF">IWH25_11630</name>
</gene>
<dbReference type="GO" id="GO:0043565">
    <property type="term" value="F:sequence-specific DNA binding"/>
    <property type="evidence" value="ECO:0007669"/>
    <property type="project" value="InterPro"/>
</dbReference>
<dbReference type="PROSITE" id="PS00688">
    <property type="entry name" value="SIGMA54_INTERACT_3"/>
    <property type="match status" value="1"/>
</dbReference>
<dbReference type="InterPro" id="IPR009057">
    <property type="entry name" value="Homeodomain-like_sf"/>
</dbReference>
<dbReference type="InterPro" id="IPR001789">
    <property type="entry name" value="Sig_transdc_resp-reg_receiver"/>
</dbReference>
<dbReference type="GO" id="GO:0000160">
    <property type="term" value="P:phosphorelay signal transduction system"/>
    <property type="evidence" value="ECO:0007669"/>
    <property type="project" value="InterPro"/>
</dbReference>
<dbReference type="Gene3D" id="3.40.50.2300">
    <property type="match status" value="1"/>
</dbReference>
<dbReference type="Pfam" id="PF00072">
    <property type="entry name" value="Response_reg"/>
    <property type="match status" value="1"/>
</dbReference>
<dbReference type="InterPro" id="IPR027417">
    <property type="entry name" value="P-loop_NTPase"/>
</dbReference>
<keyword evidence="4" id="KW-0804">Transcription</keyword>
<dbReference type="SUPFAM" id="SSF52172">
    <property type="entry name" value="CheY-like"/>
    <property type="match status" value="1"/>
</dbReference>
<evidence type="ECO:0000259" key="6">
    <source>
        <dbReference type="PROSITE" id="PS50045"/>
    </source>
</evidence>
<reference evidence="8" key="1">
    <citation type="submission" date="2020-11" db="EMBL/GenBank/DDBJ databases">
        <title>Azospira restricta DSM 18626 genome sequence.</title>
        <authorList>
            <person name="Moe W.M."/>
        </authorList>
    </citation>
    <scope>NUCLEOTIDE SEQUENCE</scope>
    <source>
        <strain evidence="8">DSM 18626</strain>
    </source>
</reference>
<dbReference type="PANTHER" id="PTHR32071">
    <property type="entry name" value="TRANSCRIPTIONAL REGULATORY PROTEIN"/>
    <property type="match status" value="1"/>
</dbReference>
<evidence type="ECO:0000313" key="9">
    <source>
        <dbReference type="Proteomes" id="UP000663444"/>
    </source>
</evidence>
<keyword evidence="3" id="KW-0805">Transcription regulation</keyword>
<dbReference type="GO" id="GO:0006355">
    <property type="term" value="P:regulation of DNA-templated transcription"/>
    <property type="evidence" value="ECO:0007669"/>
    <property type="project" value="InterPro"/>
</dbReference>
<dbReference type="SUPFAM" id="SSF46689">
    <property type="entry name" value="Homeodomain-like"/>
    <property type="match status" value="1"/>
</dbReference>
<dbReference type="AlphaFoldDB" id="A0A974PWW3"/>
<dbReference type="FunFam" id="3.40.50.300:FF:000006">
    <property type="entry name" value="DNA-binding transcriptional regulator NtrC"/>
    <property type="match status" value="1"/>
</dbReference>
<dbReference type="PROSITE" id="PS50110">
    <property type="entry name" value="RESPONSE_REGULATORY"/>
    <property type="match status" value="1"/>
</dbReference>
<dbReference type="Gene3D" id="3.40.50.300">
    <property type="entry name" value="P-loop containing nucleotide triphosphate hydrolases"/>
    <property type="match status" value="1"/>
</dbReference>
<accession>A0A974PWW3</accession>
<dbReference type="InterPro" id="IPR011006">
    <property type="entry name" value="CheY-like_superfamily"/>
</dbReference>
<dbReference type="KEGG" id="ares:IWH25_11630"/>
<dbReference type="PROSITE" id="PS50045">
    <property type="entry name" value="SIGMA54_INTERACT_4"/>
    <property type="match status" value="1"/>
</dbReference>
<dbReference type="InterPro" id="IPR025944">
    <property type="entry name" value="Sigma_54_int_dom_CS"/>
</dbReference>
<dbReference type="Gene3D" id="1.10.8.60">
    <property type="match status" value="1"/>
</dbReference>
<dbReference type="GO" id="GO:0005524">
    <property type="term" value="F:ATP binding"/>
    <property type="evidence" value="ECO:0007669"/>
    <property type="project" value="UniProtKB-KW"/>
</dbReference>
<evidence type="ECO:0000259" key="7">
    <source>
        <dbReference type="PROSITE" id="PS50110"/>
    </source>
</evidence>
<name>A0A974PWW3_9RHOO</name>
<dbReference type="InterPro" id="IPR002197">
    <property type="entry name" value="HTH_Fis"/>
</dbReference>
<dbReference type="Pfam" id="PF00158">
    <property type="entry name" value="Sigma54_activat"/>
    <property type="match status" value="1"/>
</dbReference>
<evidence type="ECO:0000256" key="2">
    <source>
        <dbReference type="ARBA" id="ARBA00022840"/>
    </source>
</evidence>
<dbReference type="EMBL" id="CP064781">
    <property type="protein sequence ID" value="QRJ62435.1"/>
    <property type="molecule type" value="Genomic_DNA"/>
</dbReference>
<keyword evidence="9" id="KW-1185">Reference proteome</keyword>
<evidence type="ECO:0000256" key="5">
    <source>
        <dbReference type="PROSITE-ProRule" id="PRU00169"/>
    </source>
</evidence>
<evidence type="ECO:0000256" key="4">
    <source>
        <dbReference type="ARBA" id="ARBA00023163"/>
    </source>
</evidence>